<feature type="non-terminal residue" evidence="1">
    <location>
        <position position="79"/>
    </location>
</feature>
<protein>
    <submittedName>
        <fullName evidence="1">Uncharacterized protein</fullName>
    </submittedName>
</protein>
<proteinExistence type="predicted"/>
<reference evidence="1" key="1">
    <citation type="submission" date="2018-06" db="EMBL/GenBank/DDBJ databases">
        <authorList>
            <person name="Zhirakovskaya E."/>
        </authorList>
    </citation>
    <scope>NUCLEOTIDE SEQUENCE</scope>
</reference>
<evidence type="ECO:0000313" key="1">
    <source>
        <dbReference type="EMBL" id="VAX19304.1"/>
    </source>
</evidence>
<sequence>MFRKLNLMIVAAAITMVIFNSCEKGTEPEEIPPGRRDYVWEIDTITAPFFSLTGISGVAPNDVWAVGPGGGLDKTIWHY</sequence>
<organism evidence="1">
    <name type="scientific">hydrothermal vent metagenome</name>
    <dbReference type="NCBI Taxonomy" id="652676"/>
    <lineage>
        <taxon>unclassified sequences</taxon>
        <taxon>metagenomes</taxon>
        <taxon>ecological metagenomes</taxon>
    </lineage>
</organism>
<accession>A0A3B1C5H7</accession>
<name>A0A3B1C5H7_9ZZZZ</name>
<dbReference type="AlphaFoldDB" id="A0A3B1C5H7"/>
<dbReference type="EMBL" id="UOGD01000133">
    <property type="protein sequence ID" value="VAX19304.1"/>
    <property type="molecule type" value="Genomic_DNA"/>
</dbReference>
<gene>
    <name evidence="1" type="ORF">MNBD_IGNAVI01-1494</name>
</gene>